<sequence>MNFFRSLRNLMALGNLADRYAVCIRLGEDRRLLDI</sequence>
<protein>
    <submittedName>
        <fullName evidence="1">Uncharacterized protein</fullName>
    </submittedName>
</protein>
<comment type="caution">
    <text evidence="1">The sequence shown here is derived from an EMBL/GenBank/DDBJ whole genome shotgun (WGS) entry which is preliminary data.</text>
</comment>
<name>A0A0J7XYI1_9SPHN</name>
<dbReference type="EMBL" id="JACU01000004">
    <property type="protein sequence ID" value="KMS56589.1"/>
    <property type="molecule type" value="Genomic_DNA"/>
</dbReference>
<dbReference type="PATRIC" id="fig|1114963.3.peg.1456"/>
<dbReference type="Proteomes" id="UP000052268">
    <property type="component" value="Unassembled WGS sequence"/>
</dbReference>
<organism evidence="1 2">
    <name type="scientific">Novosphingobium barchaimii LL02</name>
    <dbReference type="NCBI Taxonomy" id="1114963"/>
    <lineage>
        <taxon>Bacteria</taxon>
        <taxon>Pseudomonadati</taxon>
        <taxon>Pseudomonadota</taxon>
        <taxon>Alphaproteobacteria</taxon>
        <taxon>Sphingomonadales</taxon>
        <taxon>Sphingomonadaceae</taxon>
        <taxon>Novosphingobium</taxon>
    </lineage>
</organism>
<evidence type="ECO:0000313" key="2">
    <source>
        <dbReference type="Proteomes" id="UP000052268"/>
    </source>
</evidence>
<keyword evidence="2" id="KW-1185">Reference proteome</keyword>
<evidence type="ECO:0000313" key="1">
    <source>
        <dbReference type="EMBL" id="KMS56589.1"/>
    </source>
</evidence>
<proteinExistence type="predicted"/>
<dbReference type="AlphaFoldDB" id="A0A0J7XYI1"/>
<gene>
    <name evidence="1" type="ORF">V474_13255</name>
</gene>
<accession>A0A0J7XYI1</accession>
<reference evidence="1 2" key="1">
    <citation type="journal article" date="2015" name="G3 (Bethesda)">
        <title>Insights into Ongoing Evolution of the Hexachlorocyclohexane Catabolic Pathway from Comparative Genomics of Ten Sphingomonadaceae Strains.</title>
        <authorList>
            <person name="Pearce S.L."/>
            <person name="Oakeshott J.G."/>
            <person name="Pandey G."/>
        </authorList>
    </citation>
    <scope>NUCLEOTIDE SEQUENCE [LARGE SCALE GENOMIC DNA]</scope>
    <source>
        <strain evidence="1 2">LL02</strain>
    </source>
</reference>